<sequence>MPELPDVEVYRRELQSKALNQRIAAVDVKSPRILGRFPAKRFIDGLRGRRLTGTQRHGKRLYATLDGGGVLALHFGMTGGLRYFAGEDPEPAFDRVRIDFENGRHLGYYNRRMIGRVALLDDAQADIAARELGPDALDLDPETFRERLAGSRGAIKSVLMDQTAIAGIGNIYADEILFQARVHPQARTAELDAATIRRIHKTMQAVLKKAIERGAEPERLPRNFLIPRREAGETCPACGGRIARVAVGGRSTYFCPRCQPKPKSPGRSRKR</sequence>
<proteinExistence type="inferred from homology"/>
<evidence type="ECO:0000256" key="9">
    <source>
        <dbReference type="ARBA" id="ARBA00022763"/>
    </source>
</evidence>
<dbReference type="RefSeq" id="WP_169923957.1">
    <property type="nucleotide sequence ID" value="NZ_AP014936.1"/>
</dbReference>
<keyword evidence="24" id="KW-1185">Reference proteome</keyword>
<dbReference type="GO" id="GO:0008270">
    <property type="term" value="F:zinc ion binding"/>
    <property type="evidence" value="ECO:0007669"/>
    <property type="project" value="UniProtKB-KW"/>
</dbReference>
<keyword evidence="8" id="KW-0479">Metal-binding</keyword>
<evidence type="ECO:0000259" key="22">
    <source>
        <dbReference type="PROSITE" id="PS51068"/>
    </source>
</evidence>
<dbReference type="InterPro" id="IPR020629">
    <property type="entry name" value="FPG_Glyclase"/>
</dbReference>
<evidence type="ECO:0000256" key="18">
    <source>
        <dbReference type="ARBA" id="ARBA00030638"/>
    </source>
</evidence>
<evidence type="ECO:0000256" key="6">
    <source>
        <dbReference type="ARBA" id="ARBA00012720"/>
    </source>
</evidence>
<evidence type="ECO:0000256" key="17">
    <source>
        <dbReference type="ARBA" id="ARBA00023295"/>
    </source>
</evidence>
<keyword evidence="9" id="KW-0227">DNA damage</keyword>
<dbReference type="AlphaFoldDB" id="A0A1B4V1L4"/>
<feature type="domain" description="FPG-type" evidence="21">
    <location>
        <begin position="226"/>
        <end position="260"/>
    </location>
</feature>
<dbReference type="PROSITE" id="PS01242">
    <property type="entry name" value="ZF_FPG_1"/>
    <property type="match status" value="1"/>
</dbReference>
<dbReference type="NCBIfam" id="TIGR00577">
    <property type="entry name" value="fpg"/>
    <property type="match status" value="1"/>
</dbReference>
<dbReference type="GO" id="GO:0003684">
    <property type="term" value="F:damaged DNA binding"/>
    <property type="evidence" value="ECO:0007669"/>
    <property type="project" value="InterPro"/>
</dbReference>
<keyword evidence="11" id="KW-0378">Hydrolase</keyword>
<evidence type="ECO:0000256" key="12">
    <source>
        <dbReference type="ARBA" id="ARBA00022833"/>
    </source>
</evidence>
<evidence type="ECO:0000256" key="7">
    <source>
        <dbReference type="ARBA" id="ARBA00016240"/>
    </source>
</evidence>
<organism evidence="23 24">
    <name type="scientific">Sulfurifustis variabilis</name>
    <dbReference type="NCBI Taxonomy" id="1675686"/>
    <lineage>
        <taxon>Bacteria</taxon>
        <taxon>Pseudomonadati</taxon>
        <taxon>Pseudomonadota</taxon>
        <taxon>Gammaproteobacteria</taxon>
        <taxon>Acidiferrobacterales</taxon>
        <taxon>Acidiferrobacteraceae</taxon>
        <taxon>Sulfurifustis</taxon>
    </lineage>
</organism>
<evidence type="ECO:0000256" key="20">
    <source>
        <dbReference type="PROSITE-ProRule" id="PRU00391"/>
    </source>
</evidence>
<comment type="subunit">
    <text evidence="4">Monomer.</text>
</comment>
<evidence type="ECO:0000256" key="16">
    <source>
        <dbReference type="ARBA" id="ARBA00023268"/>
    </source>
</evidence>
<dbReference type="PANTHER" id="PTHR22993">
    <property type="entry name" value="FORMAMIDOPYRIMIDINE-DNA GLYCOSYLASE"/>
    <property type="match status" value="1"/>
</dbReference>
<dbReference type="SUPFAM" id="SSF57716">
    <property type="entry name" value="Glucocorticoid receptor-like (DNA-binding domain)"/>
    <property type="match status" value="1"/>
</dbReference>
<dbReference type="SUPFAM" id="SSF81624">
    <property type="entry name" value="N-terminal domain of MutM-like DNA repair proteins"/>
    <property type="match status" value="1"/>
</dbReference>
<dbReference type="EMBL" id="AP014936">
    <property type="protein sequence ID" value="BAU47370.1"/>
    <property type="molecule type" value="Genomic_DNA"/>
</dbReference>
<keyword evidence="16" id="KW-0511">Multifunctional enzyme</keyword>
<evidence type="ECO:0000256" key="15">
    <source>
        <dbReference type="ARBA" id="ARBA00023239"/>
    </source>
</evidence>
<evidence type="ECO:0000256" key="19">
    <source>
        <dbReference type="ARBA" id="ARBA00044632"/>
    </source>
</evidence>
<comment type="similarity">
    <text evidence="3">Belongs to the FPG family.</text>
</comment>
<keyword evidence="14" id="KW-0234">DNA repair</keyword>
<evidence type="ECO:0000256" key="14">
    <source>
        <dbReference type="ARBA" id="ARBA00023204"/>
    </source>
</evidence>
<keyword evidence="12" id="KW-0862">Zinc</keyword>
<comment type="catalytic activity">
    <reaction evidence="19">
        <text>2'-deoxyribonucleotide-(2'-deoxyribose 5'-phosphate)-2'-deoxyribonucleotide-DNA = a 3'-end 2'-deoxyribonucleotide-(2,3-dehydro-2,3-deoxyribose 5'-phosphate)-DNA + a 5'-end 5'-phospho-2'-deoxyribonucleoside-DNA + H(+)</text>
        <dbReference type="Rhea" id="RHEA:66592"/>
        <dbReference type="Rhea" id="RHEA-COMP:13180"/>
        <dbReference type="Rhea" id="RHEA-COMP:16897"/>
        <dbReference type="Rhea" id="RHEA-COMP:17067"/>
        <dbReference type="ChEBI" id="CHEBI:15378"/>
        <dbReference type="ChEBI" id="CHEBI:136412"/>
        <dbReference type="ChEBI" id="CHEBI:157695"/>
        <dbReference type="ChEBI" id="CHEBI:167181"/>
        <dbReference type="EC" id="4.2.99.18"/>
    </reaction>
</comment>
<keyword evidence="10 20" id="KW-0863">Zinc-finger</keyword>
<evidence type="ECO:0000256" key="11">
    <source>
        <dbReference type="ARBA" id="ARBA00022801"/>
    </source>
</evidence>
<dbReference type="SUPFAM" id="SSF46946">
    <property type="entry name" value="S13-like H2TH domain"/>
    <property type="match status" value="1"/>
</dbReference>
<evidence type="ECO:0000256" key="10">
    <source>
        <dbReference type="ARBA" id="ARBA00022771"/>
    </source>
</evidence>
<dbReference type="Gene3D" id="1.10.8.50">
    <property type="match status" value="1"/>
</dbReference>
<evidence type="ECO:0000256" key="3">
    <source>
        <dbReference type="ARBA" id="ARBA00009409"/>
    </source>
</evidence>
<evidence type="ECO:0000313" key="23">
    <source>
        <dbReference type="EMBL" id="BAU47370.1"/>
    </source>
</evidence>
<evidence type="ECO:0000313" key="24">
    <source>
        <dbReference type="Proteomes" id="UP000218899"/>
    </source>
</evidence>
<dbReference type="PANTHER" id="PTHR22993:SF9">
    <property type="entry name" value="FORMAMIDOPYRIMIDINE-DNA GLYCOSYLASE"/>
    <property type="match status" value="1"/>
</dbReference>
<dbReference type="GO" id="GO:0006284">
    <property type="term" value="P:base-excision repair"/>
    <property type="evidence" value="ECO:0007669"/>
    <property type="project" value="InterPro"/>
</dbReference>
<accession>A0A1B4V1L4</accession>
<dbReference type="InterPro" id="IPR000214">
    <property type="entry name" value="Znf_DNA_glyclase/AP_lyase"/>
</dbReference>
<reference evidence="23 24" key="1">
    <citation type="submission" date="2015-08" db="EMBL/GenBank/DDBJ databases">
        <title>Complete genome sequence of Sulfurifustis variabilis.</title>
        <authorList>
            <person name="Miura A."/>
            <person name="Kojima H."/>
            <person name="Fukui M."/>
        </authorList>
    </citation>
    <scope>NUCLEOTIDE SEQUENCE [LARGE SCALE GENOMIC DNA]</scope>
    <source>
        <strain evidence="24">skN76</strain>
    </source>
</reference>
<evidence type="ECO:0000256" key="1">
    <source>
        <dbReference type="ARBA" id="ARBA00001668"/>
    </source>
</evidence>
<dbReference type="Proteomes" id="UP000218899">
    <property type="component" value="Chromosome"/>
</dbReference>
<evidence type="ECO:0000256" key="4">
    <source>
        <dbReference type="ARBA" id="ARBA00011245"/>
    </source>
</evidence>
<dbReference type="SMART" id="SM00898">
    <property type="entry name" value="Fapy_DNA_glyco"/>
    <property type="match status" value="1"/>
</dbReference>
<dbReference type="PROSITE" id="PS51066">
    <property type="entry name" value="ZF_FPG_2"/>
    <property type="match status" value="1"/>
</dbReference>
<dbReference type="InterPro" id="IPR015887">
    <property type="entry name" value="DNA_glyclase_Znf_dom_DNA_BS"/>
</dbReference>
<evidence type="ECO:0000256" key="5">
    <source>
        <dbReference type="ARBA" id="ARBA00012024"/>
    </source>
</evidence>
<name>A0A1B4V1L4_9GAMM</name>
<evidence type="ECO:0000256" key="13">
    <source>
        <dbReference type="ARBA" id="ARBA00023125"/>
    </source>
</evidence>
<dbReference type="GO" id="GO:0140078">
    <property type="term" value="F:class I DNA-(apurinic or apyrimidinic site) endonuclease activity"/>
    <property type="evidence" value="ECO:0007669"/>
    <property type="project" value="UniProtKB-EC"/>
</dbReference>
<feature type="domain" description="Formamidopyrimidine-DNA glycosylase catalytic" evidence="22">
    <location>
        <begin position="2"/>
        <end position="115"/>
    </location>
</feature>
<dbReference type="Pfam" id="PF06831">
    <property type="entry name" value="H2TH"/>
    <property type="match status" value="1"/>
</dbReference>
<evidence type="ECO:0000256" key="8">
    <source>
        <dbReference type="ARBA" id="ARBA00022723"/>
    </source>
</evidence>
<dbReference type="Pfam" id="PF01149">
    <property type="entry name" value="Fapy_DNA_glyco"/>
    <property type="match status" value="1"/>
</dbReference>
<dbReference type="EC" id="4.2.99.18" evidence="6"/>
<keyword evidence="13" id="KW-0238">DNA-binding</keyword>
<comment type="catalytic activity">
    <reaction evidence="1">
        <text>Hydrolysis of DNA containing ring-opened 7-methylguanine residues, releasing 2,6-diamino-4-hydroxy-5-(N-methyl)formamidopyrimidine.</text>
        <dbReference type="EC" id="3.2.2.23"/>
    </reaction>
</comment>
<dbReference type="InterPro" id="IPR035937">
    <property type="entry name" value="FPG_N"/>
</dbReference>
<dbReference type="Gene3D" id="3.20.190.10">
    <property type="entry name" value="MutM-like, N-terminal"/>
    <property type="match status" value="1"/>
</dbReference>
<keyword evidence="17" id="KW-0326">Glycosidase</keyword>
<evidence type="ECO:0000256" key="2">
    <source>
        <dbReference type="ARBA" id="ARBA00001947"/>
    </source>
</evidence>
<evidence type="ECO:0000259" key="21">
    <source>
        <dbReference type="PROSITE" id="PS51066"/>
    </source>
</evidence>
<dbReference type="InterPro" id="IPR015886">
    <property type="entry name" value="H2TH_FPG"/>
</dbReference>
<dbReference type="InterPro" id="IPR010663">
    <property type="entry name" value="Znf_FPG/IleRS"/>
</dbReference>
<keyword evidence="15" id="KW-0456">Lyase</keyword>
<dbReference type="PROSITE" id="PS51068">
    <property type="entry name" value="FPG_CAT"/>
    <property type="match status" value="1"/>
</dbReference>
<dbReference type="Pfam" id="PF06827">
    <property type="entry name" value="zf-FPG_IleRS"/>
    <property type="match status" value="1"/>
</dbReference>
<dbReference type="SMART" id="SM01232">
    <property type="entry name" value="H2TH"/>
    <property type="match status" value="1"/>
</dbReference>
<dbReference type="InterPro" id="IPR010979">
    <property type="entry name" value="Ribosomal_uS13-like_H2TH"/>
</dbReference>
<dbReference type="EC" id="3.2.2.23" evidence="5"/>
<dbReference type="InterPro" id="IPR012319">
    <property type="entry name" value="FPG_cat"/>
</dbReference>
<dbReference type="GO" id="GO:0034039">
    <property type="term" value="F:8-oxo-7,8-dihydroguanine DNA N-glycosylase activity"/>
    <property type="evidence" value="ECO:0007669"/>
    <property type="project" value="TreeGrafter"/>
</dbReference>
<comment type="cofactor">
    <cofactor evidence="2">
        <name>Zn(2+)</name>
        <dbReference type="ChEBI" id="CHEBI:29105"/>
    </cofactor>
</comment>
<protein>
    <recommendedName>
        <fullName evidence="7">Formamidopyrimidine-DNA glycosylase</fullName>
        <ecNumber evidence="5">3.2.2.23</ecNumber>
        <ecNumber evidence="6">4.2.99.18</ecNumber>
    </recommendedName>
    <alternativeName>
        <fullName evidence="18">DNA-(apurinic or apyrimidinic site) lyase MutM</fullName>
    </alternativeName>
</protein>
<gene>
    <name evidence="23" type="ORF">SVA_0791</name>
</gene>
<dbReference type="KEGG" id="sva:SVA_0791"/>